<accession>A0A1W5CVR1</accession>
<feature type="compositionally biased region" description="Basic and acidic residues" evidence="2">
    <location>
        <begin position="24"/>
        <end position="42"/>
    </location>
</feature>
<feature type="region of interest" description="Disordered" evidence="2">
    <location>
        <begin position="301"/>
        <end position="326"/>
    </location>
</feature>
<dbReference type="PANTHER" id="PTHR23140:SF0">
    <property type="entry name" value="U2 SNRNP-ASSOCIATED SURP MOTIF-CONTAINING PROTEIN"/>
    <property type="match status" value="1"/>
</dbReference>
<protein>
    <submittedName>
        <fullName evidence="4">SWAP/Surp</fullName>
    </submittedName>
</protein>
<feature type="compositionally biased region" description="Gly residues" evidence="2">
    <location>
        <begin position="71"/>
        <end position="86"/>
    </location>
</feature>
<dbReference type="Proteomes" id="UP000192927">
    <property type="component" value="Unassembled WGS sequence"/>
</dbReference>
<feature type="region of interest" description="Disordered" evidence="2">
    <location>
        <begin position="161"/>
        <end position="195"/>
    </location>
</feature>
<feature type="compositionally biased region" description="Acidic residues" evidence="2">
    <location>
        <begin position="448"/>
        <end position="462"/>
    </location>
</feature>
<dbReference type="InterPro" id="IPR035967">
    <property type="entry name" value="SWAP/Surp_sf"/>
</dbReference>
<dbReference type="InterPro" id="IPR000061">
    <property type="entry name" value="Surp"/>
</dbReference>
<feature type="compositionally biased region" description="Basic and acidic residues" evidence="2">
    <location>
        <begin position="710"/>
        <end position="726"/>
    </location>
</feature>
<feature type="domain" description="CID" evidence="3">
    <location>
        <begin position="493"/>
        <end position="683"/>
    </location>
</feature>
<dbReference type="Pfam" id="PF01805">
    <property type="entry name" value="Surp"/>
    <property type="match status" value="1"/>
</dbReference>
<dbReference type="GO" id="GO:0005634">
    <property type="term" value="C:nucleus"/>
    <property type="evidence" value="ECO:0007669"/>
    <property type="project" value="TreeGrafter"/>
</dbReference>
<dbReference type="AlphaFoldDB" id="A0A1W5CVR1"/>
<organism evidence="4 5">
    <name type="scientific">Lasallia pustulata</name>
    <dbReference type="NCBI Taxonomy" id="136370"/>
    <lineage>
        <taxon>Eukaryota</taxon>
        <taxon>Fungi</taxon>
        <taxon>Dikarya</taxon>
        <taxon>Ascomycota</taxon>
        <taxon>Pezizomycotina</taxon>
        <taxon>Lecanoromycetes</taxon>
        <taxon>OSLEUM clade</taxon>
        <taxon>Umbilicariomycetidae</taxon>
        <taxon>Umbilicariales</taxon>
        <taxon>Umbilicariaceae</taxon>
        <taxon>Lasallia</taxon>
    </lineage>
</organism>
<dbReference type="PROSITE" id="PS51391">
    <property type="entry name" value="CID"/>
    <property type="match status" value="1"/>
</dbReference>
<feature type="compositionally biased region" description="Low complexity" evidence="2">
    <location>
        <begin position="312"/>
        <end position="325"/>
    </location>
</feature>
<feature type="compositionally biased region" description="Acidic residues" evidence="2">
    <location>
        <begin position="734"/>
        <end position="786"/>
    </location>
</feature>
<feature type="region of interest" description="Disordered" evidence="2">
    <location>
        <begin position="1"/>
        <end position="144"/>
    </location>
</feature>
<evidence type="ECO:0000313" key="4">
    <source>
        <dbReference type="EMBL" id="SLM34870.1"/>
    </source>
</evidence>
<name>A0A1W5CVR1_9LECA</name>
<dbReference type="EMBL" id="FWEW01000431">
    <property type="protein sequence ID" value="SLM34870.1"/>
    <property type="molecule type" value="Genomic_DNA"/>
</dbReference>
<feature type="region of interest" description="Disordered" evidence="2">
    <location>
        <begin position="705"/>
        <end position="847"/>
    </location>
</feature>
<dbReference type="PANTHER" id="PTHR23140">
    <property type="entry name" value="RNA PROCESSING PROTEIN LD23810P"/>
    <property type="match status" value="1"/>
</dbReference>
<dbReference type="SUPFAM" id="SSF109905">
    <property type="entry name" value="Surp module (SWAP domain)"/>
    <property type="match status" value="1"/>
</dbReference>
<feature type="compositionally biased region" description="Polar residues" evidence="2">
    <location>
        <begin position="797"/>
        <end position="806"/>
    </location>
</feature>
<dbReference type="InterPro" id="IPR006569">
    <property type="entry name" value="CID_dom"/>
</dbReference>
<evidence type="ECO:0000256" key="2">
    <source>
        <dbReference type="SAM" id="MobiDB-lite"/>
    </source>
</evidence>
<dbReference type="GO" id="GO:0006396">
    <property type="term" value="P:RNA processing"/>
    <property type="evidence" value="ECO:0007669"/>
    <property type="project" value="InterPro"/>
</dbReference>
<feature type="compositionally biased region" description="Basic and acidic residues" evidence="2">
    <location>
        <begin position="171"/>
        <end position="182"/>
    </location>
</feature>
<evidence type="ECO:0000313" key="5">
    <source>
        <dbReference type="Proteomes" id="UP000192927"/>
    </source>
</evidence>
<reference evidence="5" key="1">
    <citation type="submission" date="2017-03" db="EMBL/GenBank/DDBJ databases">
        <authorList>
            <person name="Sharma R."/>
            <person name="Thines M."/>
        </authorList>
    </citation>
    <scope>NUCLEOTIDE SEQUENCE [LARGE SCALE GENOMIC DNA]</scope>
</reference>
<sequence length="847" mass="90461">MAQESKIKEFPDIGTKLTAPTKKSVFERQKAEAEAKRQREQAETAAVYEDFVKSFDDTDGTLPSAGAGSRSAGGSGGPGGSGGFGGPSKRHFTGPPTGPASGRGGLGGGRGSSGPGSLGPPPSSLSRKRGHDGLHTAPRESSQGLFAFEDSNLSHLDAKSAFQNSDDEEEVAGRTKSQERSAPKPTIHMSSLPPGTSPAVIKSIIPLNLGVDAVRLLPPSGPGTTERKSLSAIVTLAKDTPAIDIDTAVSALQNRYLGWGFYLSLSRHLSSAAVGAGVPIPGGSSGLFSLPFGARPVPTSLGRAPPPGSHRGGFAPPSSYAPSGPGQFGRGAPLVHVKVNPPSDLKELKLIHKTLEALLLHGPEFEALLMSRSDVQRDEKWAWLWDPRSAGGVWYRWRLWDILTGAQQRSKNRGNGKSQFVFDGGAAWTAPDRGLVFEYATELEEFVSDPEYDSSEDDESGDEGQRRPYHHQGGPPPPDALTGTGGGDGRAYLNPLKKAKLTHLLARLPTTNARLRRGDVARITAFAIQHAGEGGEEVVDMITSNVQYPFNFTTANPERKTSAEDAIMKDEEEGNEEEKKSAEKEDTSSSKLIALYIISDILSSSSTSGVRHAWRYRQLFEAALKQKRIFEGLGRLEKNMQWGRLRAEKWKRSVGSVLTLWEGWCVFPQSAQEHFAAVFANPPLTAAEEAANAAAEKASEAAMAAKSKWKTVDEKARQENSPRPDLSHPAPTQADDDVDMDLDGEPMADDGEDDDIDGEPMGDVDGEPMEDDEDSEAVGGDDDEDAGSGTVVLQGPLANQSETDQNPAVGFQLGARATNSAAKEPTAAASRRRRPRAEDMFADSDDD</sequence>
<feature type="compositionally biased region" description="Basic and acidic residues" evidence="2">
    <location>
        <begin position="1"/>
        <end position="11"/>
    </location>
</feature>
<keyword evidence="1" id="KW-0694">RNA-binding</keyword>
<dbReference type="InterPro" id="IPR051485">
    <property type="entry name" value="SR-CTD_assoc_factor"/>
</dbReference>
<feature type="region of interest" description="Disordered" evidence="2">
    <location>
        <begin position="448"/>
        <end position="490"/>
    </location>
</feature>
<dbReference type="Gene3D" id="1.10.10.790">
    <property type="entry name" value="Surp module"/>
    <property type="match status" value="1"/>
</dbReference>
<dbReference type="InterPro" id="IPR008942">
    <property type="entry name" value="ENTH_VHS"/>
</dbReference>
<keyword evidence="5" id="KW-1185">Reference proteome</keyword>
<dbReference type="Gene3D" id="1.25.40.90">
    <property type="match status" value="1"/>
</dbReference>
<dbReference type="GO" id="GO:0003723">
    <property type="term" value="F:RNA binding"/>
    <property type="evidence" value="ECO:0007669"/>
    <property type="project" value="UniProtKB-KW"/>
</dbReference>
<proteinExistence type="predicted"/>
<evidence type="ECO:0000256" key="1">
    <source>
        <dbReference type="ARBA" id="ARBA00022884"/>
    </source>
</evidence>
<feature type="compositionally biased region" description="Gly residues" evidence="2">
    <location>
        <begin position="101"/>
        <end position="117"/>
    </location>
</feature>
<evidence type="ECO:0000259" key="3">
    <source>
        <dbReference type="PROSITE" id="PS51391"/>
    </source>
</evidence>